<comment type="caution">
    <text evidence="1">The sequence shown here is derived from an EMBL/GenBank/DDBJ whole genome shotgun (WGS) entry which is preliminary data.</text>
</comment>
<name>X1K8Z7_9ZZZZ</name>
<protein>
    <recommendedName>
        <fullName evidence="2">N-acetyltransferase domain-containing protein</fullName>
    </recommendedName>
</protein>
<dbReference type="EMBL" id="BARV01009660">
    <property type="protein sequence ID" value="GAI03078.1"/>
    <property type="molecule type" value="Genomic_DNA"/>
</dbReference>
<organism evidence="1">
    <name type="scientific">marine sediment metagenome</name>
    <dbReference type="NCBI Taxonomy" id="412755"/>
    <lineage>
        <taxon>unclassified sequences</taxon>
        <taxon>metagenomes</taxon>
        <taxon>ecological metagenomes</taxon>
    </lineage>
</organism>
<accession>X1K8Z7</accession>
<gene>
    <name evidence="1" type="ORF">S06H3_18976</name>
</gene>
<sequence>MKFEDLKFVRLTIPSQFALIPRALFEQVKGGEFKIDRLYQFGPMLLASPLTFFYALADKETALIKGVLWAEVNPFCEDIYAHIFSIDKKYQNNGDAMGGAIEKLREIRTKEKLSGKITSETTRLKAVERAGWRISKRINVEI</sequence>
<proteinExistence type="predicted"/>
<evidence type="ECO:0008006" key="2">
    <source>
        <dbReference type="Google" id="ProtNLM"/>
    </source>
</evidence>
<evidence type="ECO:0000313" key="1">
    <source>
        <dbReference type="EMBL" id="GAI03078.1"/>
    </source>
</evidence>
<reference evidence="1" key="1">
    <citation type="journal article" date="2014" name="Front. Microbiol.">
        <title>High frequency of phylogenetically diverse reductive dehalogenase-homologous genes in deep subseafloor sedimentary metagenomes.</title>
        <authorList>
            <person name="Kawai M."/>
            <person name="Futagami T."/>
            <person name="Toyoda A."/>
            <person name="Takaki Y."/>
            <person name="Nishi S."/>
            <person name="Hori S."/>
            <person name="Arai W."/>
            <person name="Tsubouchi T."/>
            <person name="Morono Y."/>
            <person name="Uchiyama I."/>
            <person name="Ito T."/>
            <person name="Fujiyama A."/>
            <person name="Inagaki F."/>
            <person name="Takami H."/>
        </authorList>
    </citation>
    <scope>NUCLEOTIDE SEQUENCE</scope>
    <source>
        <strain evidence="1">Expedition CK06-06</strain>
    </source>
</reference>
<dbReference type="AlphaFoldDB" id="X1K8Z7"/>